<feature type="chain" id="PRO_5009581986" evidence="1">
    <location>
        <begin position="31"/>
        <end position="188"/>
    </location>
</feature>
<dbReference type="Proteomes" id="UP000179164">
    <property type="component" value="Unassembled WGS sequence"/>
</dbReference>
<organism evidence="2 3">
    <name type="scientific">Candidatus Kerfeldbacteria bacterium RIFCSPLOWO2_01_FULL_48_11</name>
    <dbReference type="NCBI Taxonomy" id="1798543"/>
    <lineage>
        <taxon>Bacteria</taxon>
        <taxon>Candidatus Kerfeldiibacteriota</taxon>
    </lineage>
</organism>
<evidence type="ECO:0000313" key="2">
    <source>
        <dbReference type="EMBL" id="OGY83023.1"/>
    </source>
</evidence>
<feature type="signal peptide" evidence="1">
    <location>
        <begin position="1"/>
        <end position="30"/>
    </location>
</feature>
<dbReference type="AlphaFoldDB" id="A0A1G2B1F7"/>
<name>A0A1G2B1F7_9BACT</name>
<gene>
    <name evidence="2" type="ORF">A2898_00685</name>
</gene>
<comment type="caution">
    <text evidence="2">The sequence shown here is derived from an EMBL/GenBank/DDBJ whole genome shotgun (WGS) entry which is preliminary data.</text>
</comment>
<sequence length="188" mass="19671">MSKKPISTLLAIAVLLVATGMYFAVSPVLATNNPAVTTQTTTAIIPMQAMKNVGTPASTTCNGELCCLVIKKVTESTVDSAMTTTTCYANTANAMTNGPNYVATTMNTEKMFTSNDATYGTNTAENPWMRSMTSVAGLDAGNGCCPMPYSGQNATVNSGQVSTSTCCPWAVVEYTAYPNPFITGSYVT</sequence>
<dbReference type="EMBL" id="MHKE01000016">
    <property type="protein sequence ID" value="OGY83023.1"/>
    <property type="molecule type" value="Genomic_DNA"/>
</dbReference>
<keyword evidence="1" id="KW-0732">Signal</keyword>
<evidence type="ECO:0000256" key="1">
    <source>
        <dbReference type="SAM" id="SignalP"/>
    </source>
</evidence>
<proteinExistence type="predicted"/>
<reference evidence="2 3" key="1">
    <citation type="journal article" date="2016" name="Nat. Commun.">
        <title>Thousands of microbial genomes shed light on interconnected biogeochemical processes in an aquifer system.</title>
        <authorList>
            <person name="Anantharaman K."/>
            <person name="Brown C.T."/>
            <person name="Hug L.A."/>
            <person name="Sharon I."/>
            <person name="Castelle C.J."/>
            <person name="Probst A.J."/>
            <person name="Thomas B.C."/>
            <person name="Singh A."/>
            <person name="Wilkins M.J."/>
            <person name="Karaoz U."/>
            <person name="Brodie E.L."/>
            <person name="Williams K.H."/>
            <person name="Hubbard S.S."/>
            <person name="Banfield J.F."/>
        </authorList>
    </citation>
    <scope>NUCLEOTIDE SEQUENCE [LARGE SCALE GENOMIC DNA]</scope>
</reference>
<accession>A0A1G2B1F7</accession>
<evidence type="ECO:0000313" key="3">
    <source>
        <dbReference type="Proteomes" id="UP000179164"/>
    </source>
</evidence>
<protein>
    <submittedName>
        <fullName evidence="2">Uncharacterized protein</fullName>
    </submittedName>
</protein>